<gene>
    <name evidence="2" type="ORF">J2S23_000277</name>
</gene>
<feature type="domain" description="Integrase catalytic" evidence="1">
    <location>
        <begin position="157"/>
        <end position="340"/>
    </location>
</feature>
<dbReference type="EMBL" id="JAUSTM010000002">
    <property type="protein sequence ID" value="MDQ0221745.1"/>
    <property type="molecule type" value="Genomic_DNA"/>
</dbReference>
<evidence type="ECO:0000313" key="2">
    <source>
        <dbReference type="EMBL" id="MDQ0221745.1"/>
    </source>
</evidence>
<dbReference type="RefSeq" id="WP_307120975.1">
    <property type="nucleotide sequence ID" value="NZ_JAUSTM010000002.1"/>
</dbReference>
<comment type="caution">
    <text evidence="2">The sequence shown here is derived from an EMBL/GenBank/DDBJ whole genome shotgun (WGS) entry which is preliminary data.</text>
</comment>
<dbReference type="PANTHER" id="PTHR35004:SF7">
    <property type="entry name" value="INTEGRASE PROTEIN"/>
    <property type="match status" value="1"/>
</dbReference>
<keyword evidence="3" id="KW-1185">Reference proteome</keyword>
<reference evidence="2 3" key="1">
    <citation type="submission" date="2023-07" db="EMBL/GenBank/DDBJ databases">
        <title>Genomic Encyclopedia of Type Strains, Phase IV (KMG-IV): sequencing the most valuable type-strain genomes for metagenomic binning, comparative biology and taxonomic classification.</title>
        <authorList>
            <person name="Goeker M."/>
        </authorList>
    </citation>
    <scope>NUCLEOTIDE SEQUENCE [LARGE SCALE GENOMIC DNA]</scope>
    <source>
        <strain evidence="2 3">DSM 105143</strain>
    </source>
</reference>
<dbReference type="InterPro" id="IPR009057">
    <property type="entry name" value="Homeodomain-like_sf"/>
</dbReference>
<dbReference type="InterPro" id="IPR001584">
    <property type="entry name" value="Integrase_cat-core"/>
</dbReference>
<accession>A0ABT9YPQ6</accession>
<evidence type="ECO:0000259" key="1">
    <source>
        <dbReference type="PROSITE" id="PS50994"/>
    </source>
</evidence>
<protein>
    <recommendedName>
        <fullName evidence="1">Integrase catalytic domain-containing protein</fullName>
    </recommendedName>
</protein>
<dbReference type="PANTHER" id="PTHR35004">
    <property type="entry name" value="TRANSPOSASE RV3428C-RELATED"/>
    <property type="match status" value="1"/>
</dbReference>
<dbReference type="PROSITE" id="PS50994">
    <property type="entry name" value="INTEGRASE"/>
    <property type="match status" value="1"/>
</dbReference>
<dbReference type="NCBIfam" id="NF033594">
    <property type="entry name" value="transpos_ISNCY_2"/>
    <property type="match status" value="1"/>
</dbReference>
<dbReference type="Pfam" id="PF13551">
    <property type="entry name" value="HTH_29"/>
    <property type="match status" value="1"/>
</dbReference>
<dbReference type="InterPro" id="IPR036397">
    <property type="entry name" value="RNaseH_sf"/>
</dbReference>
<dbReference type="SUPFAM" id="SSF46689">
    <property type="entry name" value="Homeodomain-like"/>
    <property type="match status" value="1"/>
</dbReference>
<dbReference type="InterPro" id="IPR012337">
    <property type="entry name" value="RNaseH-like_sf"/>
</dbReference>
<sequence length="473" mass="55177">MTEIRKYQTIKAVCDGRKTKDRACVELGLSRRQINRLVLAYKEKGKVAFRHGNRDRKPRHAITEENKAIILEKYSAYGDLKPNVVLFCELLAEEDSLLYSDTTVRKVLYQAGFLSPKTQRKTKKRLKKRLKMREKENDGLALLPRAEDFLEMPEKAHPSRPRKKFRGELLQMDASPCKWFGELETHLHVAIDDASGDVVGAYFDHQETLNGYYQVLDQILENEGIPARFLTDKRTVFTYQSRQSKKLEEDTFTQFGYACHQLGIDIKTSSVPQAKGRVERLNQTIQSRLPVDLARLGIVTLEEANRYLKTWMKRFNKTFGGKAKLSVFEEPPKPAQRNLILARVTERTVDAGHHIRFQNRFFLPVEKGQDIYFLRRTKALVIQALDGNIYLNIADKIYQTKELVEHDKHSAEFERPQELKKERRQYIPPQSHPWKLASFKNYLRKIGKSYDQYRAEKENLTQPHTSINYISTK</sequence>
<name>A0ABT9YPQ6_9STRE</name>
<dbReference type="SUPFAM" id="SSF53098">
    <property type="entry name" value="Ribonuclease H-like"/>
    <property type="match status" value="1"/>
</dbReference>
<dbReference type="Proteomes" id="UP001223079">
    <property type="component" value="Unassembled WGS sequence"/>
</dbReference>
<proteinExistence type="predicted"/>
<dbReference type="InterPro" id="IPR047797">
    <property type="entry name" value="ISNCY_transpos"/>
</dbReference>
<dbReference type="Gene3D" id="3.30.420.10">
    <property type="entry name" value="Ribonuclease H-like superfamily/Ribonuclease H"/>
    <property type="match status" value="1"/>
</dbReference>
<organism evidence="2 3">
    <name type="scientific">Streptococcus moroccensis</name>
    <dbReference type="NCBI Taxonomy" id="1451356"/>
    <lineage>
        <taxon>Bacteria</taxon>
        <taxon>Bacillati</taxon>
        <taxon>Bacillota</taxon>
        <taxon>Bacilli</taxon>
        <taxon>Lactobacillales</taxon>
        <taxon>Streptococcaceae</taxon>
        <taxon>Streptococcus</taxon>
    </lineage>
</organism>
<evidence type="ECO:0000313" key="3">
    <source>
        <dbReference type="Proteomes" id="UP001223079"/>
    </source>
</evidence>